<dbReference type="EMBL" id="QJKJ01015657">
    <property type="protein sequence ID" value="RDX62146.1"/>
    <property type="molecule type" value="Genomic_DNA"/>
</dbReference>
<name>A0A371E7Y2_MUCPR</name>
<dbReference type="Pfam" id="PF13456">
    <property type="entry name" value="RVT_3"/>
    <property type="match status" value="1"/>
</dbReference>
<dbReference type="InterPro" id="IPR036397">
    <property type="entry name" value="RNaseH_sf"/>
</dbReference>
<evidence type="ECO:0000313" key="4">
    <source>
        <dbReference type="Proteomes" id="UP000257109"/>
    </source>
</evidence>
<feature type="non-terminal residue" evidence="3">
    <location>
        <position position="1"/>
    </location>
</feature>
<dbReference type="Gene3D" id="1.10.340.70">
    <property type="match status" value="1"/>
</dbReference>
<feature type="domain" description="Integrase zinc-binding" evidence="2">
    <location>
        <begin position="122"/>
        <end position="173"/>
    </location>
</feature>
<organism evidence="3 4">
    <name type="scientific">Mucuna pruriens</name>
    <name type="common">Velvet bean</name>
    <name type="synonym">Dolichos pruriens</name>
    <dbReference type="NCBI Taxonomy" id="157652"/>
    <lineage>
        <taxon>Eukaryota</taxon>
        <taxon>Viridiplantae</taxon>
        <taxon>Streptophyta</taxon>
        <taxon>Embryophyta</taxon>
        <taxon>Tracheophyta</taxon>
        <taxon>Spermatophyta</taxon>
        <taxon>Magnoliopsida</taxon>
        <taxon>eudicotyledons</taxon>
        <taxon>Gunneridae</taxon>
        <taxon>Pentapetalae</taxon>
        <taxon>rosids</taxon>
        <taxon>fabids</taxon>
        <taxon>Fabales</taxon>
        <taxon>Fabaceae</taxon>
        <taxon>Papilionoideae</taxon>
        <taxon>50 kb inversion clade</taxon>
        <taxon>NPAAA clade</taxon>
        <taxon>indigoferoid/millettioid clade</taxon>
        <taxon>Phaseoleae</taxon>
        <taxon>Mucuna</taxon>
    </lineage>
</organism>
<evidence type="ECO:0000259" key="1">
    <source>
        <dbReference type="Pfam" id="PF13456"/>
    </source>
</evidence>
<dbReference type="GO" id="GO:0004523">
    <property type="term" value="F:RNA-DNA hybrid ribonuclease activity"/>
    <property type="evidence" value="ECO:0007669"/>
    <property type="project" value="InterPro"/>
</dbReference>
<evidence type="ECO:0000259" key="2">
    <source>
        <dbReference type="Pfam" id="PF17921"/>
    </source>
</evidence>
<keyword evidence="4" id="KW-1185">Reference proteome</keyword>
<dbReference type="InterPro" id="IPR002156">
    <property type="entry name" value="RNaseH_domain"/>
</dbReference>
<proteinExistence type="predicted"/>
<dbReference type="Proteomes" id="UP000257109">
    <property type="component" value="Unassembled WGS sequence"/>
</dbReference>
<sequence length="289" mass="33285">MRLAKELDAQVLTAKSDSKLVTGQVNREYQVRDPQLVKYWDRAIKMATSFKKFILLHVPHEQNELDRLVDNRRARGMLRGDKENMDGFLIKEASKYTLVGEHLYKRGFSFPLLKCLGEEESEYMIQEVHEDVCGTHKGGRELASKMARAGYYWPTLKHNCIEYIKKCDKCQRFAEISKAPLEQLHSVTSPWPFHKWSVDILDPFSTTSAQKKYLIVVVDYFTKYVEAEPIATISAERLICGFVRFSVDCRLLHTTENLTIVHISRAPLVEWPGRGSQQSHPEGATKMFG</sequence>
<gene>
    <name evidence="3" type="primary">Gin1</name>
    <name evidence="3" type="ORF">CR513_59554</name>
</gene>
<feature type="domain" description="RNase H type-1" evidence="1">
    <location>
        <begin position="1"/>
        <end position="64"/>
    </location>
</feature>
<dbReference type="InterPro" id="IPR041588">
    <property type="entry name" value="Integrase_H2C2"/>
</dbReference>
<reference evidence="3" key="1">
    <citation type="submission" date="2018-05" db="EMBL/GenBank/DDBJ databases">
        <title>Draft genome of Mucuna pruriens seed.</title>
        <authorList>
            <person name="Nnadi N.E."/>
            <person name="Vos R."/>
            <person name="Hasami M.H."/>
            <person name="Devisetty U.K."/>
            <person name="Aguiy J.C."/>
        </authorList>
    </citation>
    <scope>NUCLEOTIDE SEQUENCE [LARGE SCALE GENOMIC DNA]</scope>
    <source>
        <strain evidence="3">JCA_2017</strain>
    </source>
</reference>
<dbReference type="Gene3D" id="3.30.420.10">
    <property type="entry name" value="Ribonuclease H-like superfamily/Ribonuclease H"/>
    <property type="match status" value="2"/>
</dbReference>
<dbReference type="PANTHER" id="PTHR48475">
    <property type="entry name" value="RIBONUCLEASE H"/>
    <property type="match status" value="1"/>
</dbReference>
<dbReference type="SUPFAM" id="SSF53098">
    <property type="entry name" value="Ribonuclease H-like"/>
    <property type="match status" value="2"/>
</dbReference>
<dbReference type="GO" id="GO:0003676">
    <property type="term" value="F:nucleic acid binding"/>
    <property type="evidence" value="ECO:0007669"/>
    <property type="project" value="InterPro"/>
</dbReference>
<evidence type="ECO:0000313" key="3">
    <source>
        <dbReference type="EMBL" id="RDX62146.1"/>
    </source>
</evidence>
<dbReference type="AlphaFoldDB" id="A0A371E7Y2"/>
<accession>A0A371E7Y2</accession>
<dbReference type="OrthoDB" id="1731372at2759"/>
<dbReference type="InterPro" id="IPR012337">
    <property type="entry name" value="RNaseH-like_sf"/>
</dbReference>
<dbReference type="Pfam" id="PF17921">
    <property type="entry name" value="Integrase_H2C2"/>
    <property type="match status" value="1"/>
</dbReference>
<comment type="caution">
    <text evidence="3">The sequence shown here is derived from an EMBL/GenBank/DDBJ whole genome shotgun (WGS) entry which is preliminary data.</text>
</comment>
<protein>
    <submittedName>
        <fullName evidence="3">Gypsy retrotransposon integrase-like protein 1</fullName>
    </submittedName>
</protein>
<dbReference type="PANTHER" id="PTHR48475:SF2">
    <property type="entry name" value="RIBONUCLEASE H"/>
    <property type="match status" value="1"/>
</dbReference>